<organism evidence="1">
    <name type="scientific">viral metagenome</name>
    <dbReference type="NCBI Taxonomy" id="1070528"/>
    <lineage>
        <taxon>unclassified sequences</taxon>
        <taxon>metagenomes</taxon>
        <taxon>organismal metagenomes</taxon>
    </lineage>
</organism>
<dbReference type="EMBL" id="MN739227">
    <property type="protein sequence ID" value="QHS94599.1"/>
    <property type="molecule type" value="Genomic_DNA"/>
</dbReference>
<accession>A0A6C0BSQ3</accession>
<evidence type="ECO:0000313" key="1">
    <source>
        <dbReference type="EMBL" id="QHS94599.1"/>
    </source>
</evidence>
<protein>
    <submittedName>
        <fullName evidence="1">Uncharacterized protein</fullName>
    </submittedName>
</protein>
<name>A0A6C0BSQ3_9ZZZZ</name>
<dbReference type="AlphaFoldDB" id="A0A6C0BSQ3"/>
<reference evidence="1" key="1">
    <citation type="journal article" date="2020" name="Nature">
        <title>Giant virus diversity and host interactions through global metagenomics.</title>
        <authorList>
            <person name="Schulz F."/>
            <person name="Roux S."/>
            <person name="Paez-Espino D."/>
            <person name="Jungbluth S."/>
            <person name="Walsh D.A."/>
            <person name="Denef V.J."/>
            <person name="McMahon K.D."/>
            <person name="Konstantinidis K.T."/>
            <person name="Eloe-Fadrosh E.A."/>
            <person name="Kyrpides N.C."/>
            <person name="Woyke T."/>
        </authorList>
    </citation>
    <scope>NUCLEOTIDE SEQUENCE</scope>
    <source>
        <strain evidence="1">GVMAG-M-3300018416-45</strain>
    </source>
</reference>
<sequence>MTELTDYIFDISTRISSDGCDKSQQNLQNLGSINYMMSSYKPECPTNDIVSFATSQPNINFSGSNRVGVLGCNIDSDSDLTIRELSNSKCRISLLERPYLTVPFLGRGKGNAVLESQLQQGDVDSNRKTATNLSESSVIEYKHTPLLNTIKLDITNPVNYIPSDSDDNWVRGGIPSREVNRDTKHY</sequence>
<proteinExistence type="predicted"/>